<keyword evidence="1" id="KW-0143">Chaperone</keyword>
<accession>A0A511QEB9</accession>
<evidence type="ECO:0000313" key="4">
    <source>
        <dbReference type="EMBL" id="GEM75536.1"/>
    </source>
</evidence>
<dbReference type="Gene3D" id="1.10.287.110">
    <property type="entry name" value="DnaJ domain"/>
    <property type="match status" value="1"/>
</dbReference>
<dbReference type="RefSeq" id="WP_050567325.1">
    <property type="nucleotide sequence ID" value="NZ_BAOJ01000042.1"/>
</dbReference>
<dbReference type="EMBL" id="BJXJ01000013">
    <property type="protein sequence ID" value="GEM75536.1"/>
    <property type="molecule type" value="Genomic_DNA"/>
</dbReference>
<evidence type="ECO:0000256" key="2">
    <source>
        <dbReference type="SAM" id="Coils"/>
    </source>
</evidence>
<dbReference type="InterPro" id="IPR036869">
    <property type="entry name" value="J_dom_sf"/>
</dbReference>
<sequence length="333" mass="38066">MLLRLFTVIFLVSGCFFYLAVANELTEKVNTSTKLTEQQTSYIVSLPSHPKGELTLSPQSGNLSTQIQPVRELTETSTRHIDTKQLLFDAVSKALNDSSDRGMLLADLLNHNSHKITLADLTDTFYQFAAQNNPQAKQSYHQFLQQRFDELRAKQLADIAQLDKQAIQKEVLHPVQSIQPLLITQVDSTKNSLLTENMLDASLFGITLLCLVGSVIIFKTRKRYLKASVESDQKTSPLLRQNEQLKTLIQQLRYRFEKLLEEYNKLKIQQEQKDIALACALFGYSPEQIPNHTAIKRRYRQLSKIYHPDSGGSDQEMKRLNQSMKLISNIHRS</sequence>
<comment type="caution">
    <text evidence="4">The sequence shown here is derived from an EMBL/GenBank/DDBJ whole genome shotgun (WGS) entry which is preliminary data.</text>
</comment>
<dbReference type="SUPFAM" id="SSF46565">
    <property type="entry name" value="Chaperone J-domain"/>
    <property type="match status" value="1"/>
</dbReference>
<gene>
    <name evidence="4" type="ORF">VSA01S_16480</name>
</gene>
<evidence type="ECO:0000256" key="3">
    <source>
        <dbReference type="SAM" id="Phobius"/>
    </source>
</evidence>
<protein>
    <recommendedName>
        <fullName evidence="6">J domain-containing protein</fullName>
    </recommendedName>
</protein>
<dbReference type="Proteomes" id="UP000321922">
    <property type="component" value="Unassembled WGS sequence"/>
</dbReference>
<dbReference type="OrthoDB" id="5906522at2"/>
<name>A0A511QEB9_9VIBR</name>
<evidence type="ECO:0008006" key="6">
    <source>
        <dbReference type="Google" id="ProtNLM"/>
    </source>
</evidence>
<organism evidence="4 5">
    <name type="scientific">Vibrio sagamiensis NBRC 104589</name>
    <dbReference type="NCBI Taxonomy" id="1219064"/>
    <lineage>
        <taxon>Bacteria</taxon>
        <taxon>Pseudomonadati</taxon>
        <taxon>Pseudomonadota</taxon>
        <taxon>Gammaproteobacteria</taxon>
        <taxon>Vibrionales</taxon>
        <taxon>Vibrionaceae</taxon>
        <taxon>Vibrio</taxon>
    </lineage>
</organism>
<proteinExistence type="predicted"/>
<feature type="coiled-coil region" evidence="2">
    <location>
        <begin position="242"/>
        <end position="269"/>
    </location>
</feature>
<keyword evidence="3" id="KW-0812">Transmembrane</keyword>
<keyword evidence="3" id="KW-0472">Membrane</keyword>
<evidence type="ECO:0000313" key="5">
    <source>
        <dbReference type="Proteomes" id="UP000321922"/>
    </source>
</evidence>
<dbReference type="PROSITE" id="PS51257">
    <property type="entry name" value="PROKAR_LIPOPROTEIN"/>
    <property type="match status" value="1"/>
</dbReference>
<feature type="transmembrane region" description="Helical" evidence="3">
    <location>
        <begin position="198"/>
        <end position="218"/>
    </location>
</feature>
<evidence type="ECO:0000256" key="1">
    <source>
        <dbReference type="ARBA" id="ARBA00023186"/>
    </source>
</evidence>
<dbReference type="AlphaFoldDB" id="A0A511QEB9"/>
<keyword evidence="3" id="KW-1133">Transmembrane helix</keyword>
<reference evidence="4 5" key="1">
    <citation type="submission" date="2019-07" db="EMBL/GenBank/DDBJ databases">
        <title>Whole genome shotgun sequence of Vibrio sagamiensis NBRC 104589.</title>
        <authorList>
            <person name="Hosoyama A."/>
            <person name="Uohara A."/>
            <person name="Ohji S."/>
            <person name="Ichikawa N."/>
        </authorList>
    </citation>
    <scope>NUCLEOTIDE SEQUENCE [LARGE SCALE GENOMIC DNA]</scope>
    <source>
        <strain evidence="4 5">NBRC 104589</strain>
    </source>
</reference>
<keyword evidence="2" id="KW-0175">Coiled coil</keyword>
<keyword evidence="5" id="KW-1185">Reference proteome</keyword>